<feature type="transmembrane region" description="Helical" evidence="1">
    <location>
        <begin position="682"/>
        <end position="704"/>
    </location>
</feature>
<dbReference type="GO" id="GO:0016740">
    <property type="term" value="F:transferase activity"/>
    <property type="evidence" value="ECO:0007669"/>
    <property type="project" value="UniProtKB-KW"/>
</dbReference>
<dbReference type="PANTHER" id="PTHR43685:SF3">
    <property type="entry name" value="SLR2126 PROTEIN"/>
    <property type="match status" value="1"/>
</dbReference>
<dbReference type="PANTHER" id="PTHR43685">
    <property type="entry name" value="GLYCOSYLTRANSFERASE"/>
    <property type="match status" value="1"/>
</dbReference>
<feature type="transmembrane region" description="Helical" evidence="1">
    <location>
        <begin position="516"/>
        <end position="545"/>
    </location>
</feature>
<name>A0A1Y5P6R2_9MICO</name>
<reference evidence="2" key="1">
    <citation type="submission" date="2016-03" db="EMBL/GenBank/DDBJ databases">
        <authorList>
            <person name="Ploux O."/>
        </authorList>
    </citation>
    <scope>NUCLEOTIDE SEQUENCE</scope>
    <source>
        <strain evidence="2">UC1</strain>
    </source>
</reference>
<evidence type="ECO:0000313" key="2">
    <source>
        <dbReference type="EMBL" id="SBS74363.1"/>
    </source>
</evidence>
<feature type="transmembrane region" description="Helical" evidence="1">
    <location>
        <begin position="355"/>
        <end position="378"/>
    </location>
</feature>
<dbReference type="AlphaFoldDB" id="A0A1Y5P6R2"/>
<dbReference type="Pfam" id="PF13641">
    <property type="entry name" value="Glyco_tranf_2_3"/>
    <property type="match status" value="1"/>
</dbReference>
<proteinExistence type="predicted"/>
<keyword evidence="1" id="KW-1133">Transmembrane helix</keyword>
<feature type="transmembrane region" description="Helical" evidence="1">
    <location>
        <begin position="626"/>
        <end position="646"/>
    </location>
</feature>
<dbReference type="EMBL" id="FLQR01000010">
    <property type="protein sequence ID" value="SBS74363.1"/>
    <property type="molecule type" value="Genomic_DNA"/>
</dbReference>
<feature type="transmembrane region" description="Helical" evidence="1">
    <location>
        <begin position="653"/>
        <end position="676"/>
    </location>
</feature>
<organism evidence="2">
    <name type="scientific">uncultured Microbacterium sp</name>
    <dbReference type="NCBI Taxonomy" id="191216"/>
    <lineage>
        <taxon>Bacteria</taxon>
        <taxon>Bacillati</taxon>
        <taxon>Actinomycetota</taxon>
        <taxon>Actinomycetes</taxon>
        <taxon>Micrococcales</taxon>
        <taxon>Microbacteriaceae</taxon>
        <taxon>Microbacterium</taxon>
        <taxon>environmental samples</taxon>
    </lineage>
</organism>
<feature type="transmembrane region" description="Helical" evidence="1">
    <location>
        <begin position="433"/>
        <end position="452"/>
    </location>
</feature>
<dbReference type="RefSeq" id="WP_295577400.1">
    <property type="nucleotide sequence ID" value="NZ_FLQR01000010.1"/>
</dbReference>
<protein>
    <submittedName>
        <fullName evidence="2">Predicted glycosyltransferase</fullName>
    </submittedName>
</protein>
<dbReference type="InterPro" id="IPR029044">
    <property type="entry name" value="Nucleotide-diphossugar_trans"/>
</dbReference>
<sequence>MPARVHALLVVRPDGRIPADLHLRRTLTALAAQSRPVDALTLVLCGPADAVRAAAAASGAEGVITADRSTSYAQALRLATHRLDGDAVWLLAQDTVPAPEALARLAGALETAPSVALAAPKLVRWDDHGQIASLGVSMTRLGRTVGLADGELDQGQHDATEDVLGADVRGLLVRVAEWRALGGIDPALSGADEGLDLGVRARLAGGRVALAPTALVAVAGDGVAGPPGGEDFWAHVRRSYASRTAQLHRRLVYAPAAAVPLHWLSLLPLALWRTLGHLLGKQPDRIGSEWAAAVIAMIRLPSVAAARGRIRRARTAGWAQLAPLRVTTAQLRHRLDDDGDTGDHHDLRFFTGGGAWLVLAALVLSAVALPSLLAWPVLGGGALAPLRSTLAQLWEDAAWGQRPLGWDLVGPADPFSGLVALVGSLSPWEPSRAVVVLWILALPLATLGGWFAATRVTRRSTLRALGAVAWALAPAFLAALVDGRPTGVLVHLLLPWLFYTGVAAHRSWTSAGVASLLLAAVIACAPSLAPGLGVLWLIAVVLTVVLRGGRGLPHVVWLIVPTVVLFAPLVWHRLRAGDAGSLLADPGVPLDTGGAADVLRRLLLTAGFPTADPGGWNALLGDAAPVWWVPLLTVPLLVLALLAPLTARLTASLTTLLVAALGLATAFAAVGVTLSASGSDAVGLWPGAALSLAWAGFLGAALLTLDLLPGIRFARLVAAAVIMVALGAAAFPALTATVRGTAALTNGPASTLPAYVDAEGRGGTSNGTLVIVPQPDGGIAASVVWGGSATLGGQTTLLSARTTADAADVTTARMAADLITDAAGDVVDRLADHGIAFVVLGTTADGDADGARAMRLSAQTALDKRSGVDIVGETAKGTLWRLSGEVSARSASAETVATARRVAAVQLGVVAVALLLALPTSASRREGRGLPRVVGTSRAERR</sequence>
<dbReference type="InterPro" id="IPR050834">
    <property type="entry name" value="Glycosyltransf_2"/>
</dbReference>
<feature type="transmembrane region" description="Helical" evidence="1">
    <location>
        <begin position="290"/>
        <end position="306"/>
    </location>
</feature>
<accession>A0A1Y5P6R2</accession>
<evidence type="ECO:0000256" key="1">
    <source>
        <dbReference type="SAM" id="Phobius"/>
    </source>
</evidence>
<keyword evidence="1" id="KW-0472">Membrane</keyword>
<feature type="transmembrane region" description="Helical" evidence="1">
    <location>
        <begin position="251"/>
        <end position="270"/>
    </location>
</feature>
<gene>
    <name evidence="2" type="ORF">MIPYR_60101</name>
</gene>
<dbReference type="SUPFAM" id="SSF53448">
    <property type="entry name" value="Nucleotide-diphospho-sugar transferases"/>
    <property type="match status" value="1"/>
</dbReference>
<feature type="transmembrane region" description="Helical" evidence="1">
    <location>
        <begin position="464"/>
        <end position="481"/>
    </location>
</feature>
<feature type="transmembrane region" description="Helical" evidence="1">
    <location>
        <begin position="716"/>
        <end position="734"/>
    </location>
</feature>
<dbReference type="Gene3D" id="3.90.550.10">
    <property type="entry name" value="Spore Coat Polysaccharide Biosynthesis Protein SpsA, Chain A"/>
    <property type="match status" value="1"/>
</dbReference>
<keyword evidence="1" id="KW-0812">Transmembrane</keyword>
<feature type="transmembrane region" description="Helical" evidence="1">
    <location>
        <begin position="552"/>
        <end position="571"/>
    </location>
</feature>
<keyword evidence="2" id="KW-0808">Transferase</keyword>